<dbReference type="GO" id="GO:0045735">
    <property type="term" value="F:nutrient reservoir activity"/>
    <property type="evidence" value="ECO:0007669"/>
    <property type="project" value="UniProtKB-KW"/>
</dbReference>
<evidence type="ECO:0000256" key="7">
    <source>
        <dbReference type="PROSITE-ProRule" id="PRU00557"/>
    </source>
</evidence>
<reference evidence="11 12" key="1">
    <citation type="journal article" date="2017" name="Curr. Biol.">
        <title>Genome architecture and evolution of a unichromosomal asexual nematode.</title>
        <authorList>
            <person name="Fradin H."/>
            <person name="Zegar C."/>
            <person name="Gutwein M."/>
            <person name="Lucas J."/>
            <person name="Kovtun M."/>
            <person name="Corcoran D."/>
            <person name="Baugh L.R."/>
            <person name="Kiontke K."/>
            <person name="Gunsalus K."/>
            <person name="Fitch D.H."/>
            <person name="Piano F."/>
        </authorList>
    </citation>
    <scope>NUCLEOTIDE SEQUENCE [LARGE SCALE GENOMIC DNA]</scope>
    <source>
        <strain evidence="11">PF1309</strain>
    </source>
</reference>
<keyword evidence="12" id="KW-1185">Reference proteome</keyword>
<dbReference type="Gene3D" id="1.25.10.20">
    <property type="entry name" value="Vitellinogen, superhelical"/>
    <property type="match status" value="1"/>
</dbReference>
<evidence type="ECO:0000259" key="9">
    <source>
        <dbReference type="PROSITE" id="PS51211"/>
    </source>
</evidence>
<evidence type="ECO:0000256" key="3">
    <source>
        <dbReference type="ARBA" id="ARBA00022729"/>
    </source>
</evidence>
<dbReference type="PANTHER" id="PTHR23345:SF15">
    <property type="entry name" value="VITELLOGENIN 1-RELATED"/>
    <property type="match status" value="1"/>
</dbReference>
<evidence type="ECO:0000256" key="8">
    <source>
        <dbReference type="SAM" id="SignalP"/>
    </source>
</evidence>
<keyword evidence="4" id="KW-0758">Storage protein</keyword>
<dbReference type="PROSITE" id="PS51233">
    <property type="entry name" value="VWFD"/>
    <property type="match status" value="1"/>
</dbReference>
<dbReference type="PROSITE" id="PS51211">
    <property type="entry name" value="VITELLOGENIN"/>
    <property type="match status" value="1"/>
</dbReference>
<feature type="domain" description="VWFD" evidence="10">
    <location>
        <begin position="1403"/>
        <end position="1577"/>
    </location>
</feature>
<proteinExistence type="predicted"/>
<feature type="signal peptide" evidence="8">
    <location>
        <begin position="1"/>
        <end position="15"/>
    </location>
</feature>
<evidence type="ECO:0000256" key="2">
    <source>
        <dbReference type="ARBA" id="ARBA00022525"/>
    </source>
</evidence>
<evidence type="ECO:0008006" key="13">
    <source>
        <dbReference type="Google" id="ProtNLM"/>
    </source>
</evidence>
<dbReference type="PANTHER" id="PTHR23345">
    <property type="entry name" value="VITELLOGENIN-RELATED"/>
    <property type="match status" value="1"/>
</dbReference>
<dbReference type="EMBL" id="LIAE01006803">
    <property type="protein sequence ID" value="PAV85180.1"/>
    <property type="molecule type" value="Genomic_DNA"/>
</dbReference>
<dbReference type="InterPro" id="IPR015255">
    <property type="entry name" value="Vitellinogen_open_b-sht"/>
</dbReference>
<organism evidence="11 12">
    <name type="scientific">Diploscapter pachys</name>
    <dbReference type="NCBI Taxonomy" id="2018661"/>
    <lineage>
        <taxon>Eukaryota</taxon>
        <taxon>Metazoa</taxon>
        <taxon>Ecdysozoa</taxon>
        <taxon>Nematoda</taxon>
        <taxon>Chromadorea</taxon>
        <taxon>Rhabditida</taxon>
        <taxon>Rhabditina</taxon>
        <taxon>Rhabditomorpha</taxon>
        <taxon>Rhabditoidea</taxon>
        <taxon>Rhabditidae</taxon>
        <taxon>Diploscapter</taxon>
    </lineage>
</organism>
<evidence type="ECO:0000256" key="4">
    <source>
        <dbReference type="ARBA" id="ARBA00022761"/>
    </source>
</evidence>
<feature type="domain" description="Vitellogenin" evidence="9">
    <location>
        <begin position="50"/>
        <end position="732"/>
    </location>
</feature>
<comment type="caution">
    <text evidence="11">The sequence shown here is derived from an EMBL/GenBank/DDBJ whole genome shotgun (WGS) entry which is preliminary data.</text>
</comment>
<dbReference type="InterPro" id="IPR001747">
    <property type="entry name" value="Vitellogenin_N"/>
</dbReference>
<dbReference type="Proteomes" id="UP000218231">
    <property type="component" value="Unassembled WGS sequence"/>
</dbReference>
<dbReference type="OrthoDB" id="5825149at2759"/>
<dbReference type="InterPro" id="IPR050733">
    <property type="entry name" value="Vitellogenin/Apolipophorin"/>
</dbReference>
<dbReference type="SMART" id="SM00638">
    <property type="entry name" value="LPD_N"/>
    <property type="match status" value="1"/>
</dbReference>
<dbReference type="GO" id="GO:0005576">
    <property type="term" value="C:extracellular region"/>
    <property type="evidence" value="ECO:0007669"/>
    <property type="project" value="UniProtKB-SubCell"/>
</dbReference>
<dbReference type="InterPro" id="IPR011030">
    <property type="entry name" value="Lipovitellin_superhlx_dom"/>
</dbReference>
<keyword evidence="6" id="KW-0325">Glycoprotein</keyword>
<dbReference type="Gene3D" id="2.20.80.10">
    <property type="entry name" value="Lipovitellin-phosvitin complex, chain A, domain 4"/>
    <property type="match status" value="1"/>
</dbReference>
<dbReference type="Pfam" id="PF09172">
    <property type="entry name" value="Vit_open_b-sht"/>
    <property type="match status" value="1"/>
</dbReference>
<accession>A0A2A2LGB1</accession>
<gene>
    <name evidence="11" type="ORF">WR25_19855</name>
</gene>
<evidence type="ECO:0000313" key="11">
    <source>
        <dbReference type="EMBL" id="PAV85180.1"/>
    </source>
</evidence>
<dbReference type="STRING" id="2018661.A0A2A2LGB1"/>
<dbReference type="SMART" id="SM01169">
    <property type="entry name" value="DUF1943"/>
    <property type="match status" value="1"/>
</dbReference>
<comment type="caution">
    <text evidence="7">Lacks conserved residue(s) required for the propagation of feature annotation.</text>
</comment>
<dbReference type="InterPro" id="IPR015819">
    <property type="entry name" value="Lipid_transp_b-sht_shell"/>
</dbReference>
<dbReference type="Pfam" id="PF00094">
    <property type="entry name" value="VWD"/>
    <property type="match status" value="1"/>
</dbReference>
<evidence type="ECO:0000313" key="12">
    <source>
        <dbReference type="Proteomes" id="UP000218231"/>
    </source>
</evidence>
<evidence type="ECO:0000256" key="6">
    <source>
        <dbReference type="ARBA" id="ARBA00023180"/>
    </source>
</evidence>
<evidence type="ECO:0000256" key="5">
    <source>
        <dbReference type="ARBA" id="ARBA00023157"/>
    </source>
</evidence>
<keyword evidence="5" id="KW-1015">Disulfide bond</keyword>
<comment type="subcellular location">
    <subcellularLocation>
        <location evidence="1">Secreted</location>
    </subcellularLocation>
</comment>
<dbReference type="InterPro" id="IPR015816">
    <property type="entry name" value="Vitellinogen_b-sht_N"/>
</dbReference>
<dbReference type="InterPro" id="IPR001846">
    <property type="entry name" value="VWF_type-D"/>
</dbReference>
<dbReference type="GO" id="GO:0005319">
    <property type="term" value="F:lipid transporter activity"/>
    <property type="evidence" value="ECO:0007669"/>
    <property type="project" value="InterPro"/>
</dbReference>
<dbReference type="SUPFAM" id="SSF56968">
    <property type="entry name" value="Lipovitellin-phosvitin complex, beta-sheet shell regions"/>
    <property type="match status" value="2"/>
</dbReference>
<keyword evidence="3 8" id="KW-0732">Signal</keyword>
<protein>
    <recommendedName>
        <fullName evidence="13">VWFD domain-containing protein</fullName>
    </recommendedName>
</protein>
<name>A0A2A2LGB1_9BILA</name>
<evidence type="ECO:0000259" key="10">
    <source>
        <dbReference type="PROSITE" id="PS51233"/>
    </source>
</evidence>
<dbReference type="SMART" id="SM00216">
    <property type="entry name" value="VWD"/>
    <property type="match status" value="1"/>
</dbReference>
<feature type="chain" id="PRO_5011996798" description="VWFD domain-containing protein" evidence="8">
    <location>
        <begin position="16"/>
        <end position="1731"/>
    </location>
</feature>
<sequence>MRFLLVAALCGLALAAVKHDKKTSDVRSKSDDYSWDSSEIERRDVSENIFRADREYRYRFDGQLSAGIPLDIVDQHAITRIQALVTIQPKDERTFYMQMERVRFGQSQQQEMEPRYLKPFEAFETVKMDQEHERLLSLPLRFTYRNGMVSEIVFSENEQMWSENIKRAVLNMLQVDILKQNRVESEKRERDELVNTNNKEESWTGVERTLEGECQVSYIRVETEKGVQFTKSLNFTNCQERAESRHYVAMCEECESHNKEEKLSSSVMTMNMTGNHETYLINDVEIRSQHLFVSISDKHKLLGSFTHNRLRLVYAGKKEKSIPEVRGEHKKTLLYDNKWERMMEKFAQTGEEKYLVKIVKNKVEHIVKLIDQLAGHMVKNIEHQAPHTLARIVKLLRICTEEELRQVDKYIVEKVSSMEPKTAEKVRSVYYSALGLAGTRNTVKNIYEKINKGHMEPITAAKVLKSLIEMRYPSPQIVDEIQRICESDASYRSPVLRQSCWLTYGAVINDVCNQEDSSRIRANRDERMCTRDMKKSYASKILNQMRKASTRYEKVLFMKTLANAGLDTSIVELEKIIYDKSETKTIRLQAIEATRRLIPVMPRKIQRLLMPIYRNRLEKVELRLSALHHIMQTEPELDVLSQIADQWDQERSQQVRAFTYSCLKTWSESTNPCKESFSDIVSRMLKRMEKINVRPLDSRYAKWDWYSRDYESGWSANWAALFTNDSVLPNDVIAGLDGLFAGHFAKNLFQVGFSQHNMDSLITKLFNKIEENGLNEVVVRGKRAASESSFKPIEMLSNLYERLKISRRGVNPSSAHGLLYIRHRDVDYAVVPFEQESLPEFVRNMFHNGRVEIAELERWIAQGGHFTWSTAAYVYESTRRVPTALGIPVEMSIKMPTIATVSGQVKMEIEPKNGEKIDGLRLKVVARPSVASTHVTKIESFCPVVSVGTKILSNTNMNAPINTEILVKWNNKVTIKTVTKMPEEREHIGHFSTRPVTFIRHIRPEMRNYPEPIEKTIVIPEYQLPSHEVDREYFKMTGVALQVSGTLRRPLFSVDVQTPKALLIADNHLEIVLVPTSKSPKELSTITEIELFQPAEQFESPKFDKYFEKTSVRNDEDLFETESGEYEDEDEKVRRNSFSDYLKSYKANWAGKAYKHRVFTRVETEQKDQFAEFQLIAQCDDKMRYCNAKVDAKRSPLMNDERREWSLLGKVELLYPQTPKSLKEMKEQQHRELQINGRFEWGSEKKQWMNLRVQGEQSREQKKWMKAVELKQTRLSELERLEEASRLNQYKMIVDYEMSHETRYIWDKVFTLIKGLQYYSPLSSEYEIVNNQQGQVLARLTIEPRGRRYVNLTIETPKERLSVSNVRVPFQLPTTKIYEKRSERSLFESGRLSPLVERITKQEECVIKTNKVSTFDDVIYRTPLATCWTVLAKDCSSEKPAFAILMKKITKAGSEKKLKVVTHRNVIVAELDLSSKDMKITVDGKKIDRPEELEKYDIIREETDVIRVDNDDFTVVFDGYEVRIKINSMYKNKQCGLCGHFDGERESEFRRADKFDSEEYDLPKFVKSYMSQDEECQFDEEHMNDEKNYEVLESSYANKKRGQSWRQKWEVSSSEEEYEPFRAQSNEWDDESDEWNNDTPVKRTRVVERSNKICFSMEPVEECENKSDETDMKKRTVEFMCTRRDNSQIRQLMRQTRRSHVTRQQLEKVTADMQTVSMEIRYPTKCYAGRQ</sequence>
<dbReference type="SUPFAM" id="SSF48431">
    <property type="entry name" value="Lipovitellin-phosvitin complex, superhelical domain"/>
    <property type="match status" value="1"/>
</dbReference>
<keyword evidence="2" id="KW-0964">Secreted</keyword>
<dbReference type="Pfam" id="PF01347">
    <property type="entry name" value="Vitellogenin_N"/>
    <property type="match status" value="1"/>
</dbReference>
<dbReference type="Gene3D" id="2.30.230.10">
    <property type="entry name" value="Lipovitellin, beta-sheet shell regions, chain A"/>
    <property type="match status" value="1"/>
</dbReference>
<dbReference type="FunFam" id="1.25.10.20:FF:000003">
    <property type="entry name" value="Vitellogenin C"/>
    <property type="match status" value="1"/>
</dbReference>
<evidence type="ECO:0000256" key="1">
    <source>
        <dbReference type="ARBA" id="ARBA00004613"/>
    </source>
</evidence>